<feature type="region of interest" description="Disordered" evidence="1">
    <location>
        <begin position="835"/>
        <end position="862"/>
    </location>
</feature>
<dbReference type="Proteomes" id="UP000027451">
    <property type="component" value="Unassembled WGS sequence"/>
</dbReference>
<comment type="caution">
    <text evidence="2">The sequence shown here is derived from an EMBL/GenBank/DDBJ whole genome shotgun (WGS) entry which is preliminary data.</text>
</comment>
<evidence type="ECO:0000313" key="2">
    <source>
        <dbReference type="EMBL" id="KDR27145.1"/>
    </source>
</evidence>
<evidence type="ECO:0000256" key="1">
    <source>
        <dbReference type="SAM" id="MobiDB-lite"/>
    </source>
</evidence>
<evidence type="ECO:0000313" key="3">
    <source>
        <dbReference type="Proteomes" id="UP000027451"/>
    </source>
</evidence>
<dbReference type="InterPro" id="IPR024019">
    <property type="entry name" value="CHP04096"/>
</dbReference>
<gene>
    <name evidence="2" type="ORF">BG60_18215</name>
</gene>
<keyword evidence="3" id="KW-1185">Reference proteome</keyword>
<dbReference type="EMBL" id="JFHD01000027">
    <property type="protein sequence ID" value="KDR27145.1"/>
    <property type="molecule type" value="Genomic_DNA"/>
</dbReference>
<proteinExistence type="predicted"/>
<reference evidence="2 3" key="1">
    <citation type="submission" date="2014-03" db="EMBL/GenBank/DDBJ databases">
        <title>Draft Genome Sequences of Four Burkholderia Strains.</title>
        <authorList>
            <person name="Liu X.Y."/>
            <person name="Li C.X."/>
            <person name="Xu J.H."/>
        </authorList>
    </citation>
    <scope>NUCLEOTIDE SEQUENCE [LARGE SCALE GENOMIC DNA]</scope>
    <source>
        <strain evidence="2 3">OP-1</strain>
    </source>
</reference>
<dbReference type="AlphaFoldDB" id="A0A656QES5"/>
<accession>A0A656QES5</accession>
<dbReference type="RefSeq" id="WP_063936114.1">
    <property type="nucleotide sequence ID" value="NZ_JFHD01000027.1"/>
</dbReference>
<organism evidence="2 3">
    <name type="scientific">Caballeronia zhejiangensis</name>
    <dbReference type="NCBI Taxonomy" id="871203"/>
    <lineage>
        <taxon>Bacteria</taxon>
        <taxon>Pseudomonadati</taxon>
        <taxon>Pseudomonadota</taxon>
        <taxon>Betaproteobacteria</taxon>
        <taxon>Burkholderiales</taxon>
        <taxon>Burkholderiaceae</taxon>
        <taxon>Caballeronia</taxon>
    </lineage>
</organism>
<protein>
    <submittedName>
        <fullName evidence="2">Peptidase M15</fullName>
    </submittedName>
</protein>
<sequence length="862" mass="96646">MDRPTTGKHVAGSLYIHRDAQASLGESHRARLKEAVEQLPPSAASWNVVRLSMNDTDLSFLSYPTFDSDPFPALAASWSVRADPEWSVTHRDYTKSTNPPILHRKELLLLPNDARWRRFSETTAAAEAIGLFNNSARIGFQREWRACIERSGYELVGDAFIPIANGQPHELEAADESLDVARHRTALSRSSLSAPMQALSRFGLLHDEWTVFDYGCGRGDDIRALREQGFRAAGWDPHYAADEPTIESDVVNIGFVLNVIEDEAERRQALSRAFALTRRVLSVAVMTDKVSSIAGNPFRDGYLTSRNTFQKYFSREAFQHFIESVLSRPPIVVAPGIAFVFPSVEDHEAFLVARQRSSRVWRRADLTRPRRVLAPKRGTLQDRLLEEANLGTLRQFANLMLRLGRTPLVHEASEYAHLIEIGGSLSKVVRACLQIIDADELQAARQERVDDTTVYFALRLLEMQKEAQPITETLREDVRVFFGALSRAISAGRELLNQIAVPDNIRRACESAATQGLGAYDEHGHALLVRSSLVDALPPILRVYVAAGAVLYGDVRSADVVKIHVASGKLTVLEYEDFDGSPIPLLNRRVKINLRTQTVDFFEYGEEFEKTVFLEKSRLLNEEHQDFVEQSAFDDSVRALRYSFPKHGVTVSEFQKVLKANRLEVSGFALVAATDAPDSDELCGASFRYRDFFFCGETAKAELISNLPKSPETYNALNQLARNLLDPVIEYFGAVELTFGFCSPELARAIKRRGVGRIAPALDQHAAEEKTPTGSLVCARRGAAVDFIVRDEDMYEVAQWIADHLPFDRMYIYGPALPIHVSYGPDESRQITYVDRSSGVRPRRIKRPADAPRAPFDKQPVR</sequence>
<dbReference type="SUPFAM" id="SSF55166">
    <property type="entry name" value="Hedgehog/DD-peptidase"/>
    <property type="match status" value="1"/>
</dbReference>
<dbReference type="NCBIfam" id="TIGR04096">
    <property type="entry name" value="dnd_rel_methyl"/>
    <property type="match status" value="1"/>
</dbReference>
<feature type="compositionally biased region" description="Basic and acidic residues" evidence="1">
    <location>
        <begin position="847"/>
        <end position="862"/>
    </location>
</feature>
<dbReference type="InterPro" id="IPR009045">
    <property type="entry name" value="Zn_M74/Hedgehog-like"/>
</dbReference>
<name>A0A656QES5_9BURK</name>